<dbReference type="InterPro" id="IPR011042">
    <property type="entry name" value="6-blade_b-propeller_TolB-like"/>
</dbReference>
<feature type="domain" description="Glucose/Sorbosone dehydrogenase" evidence="3">
    <location>
        <begin position="75"/>
        <end position="372"/>
    </location>
</feature>
<gene>
    <name evidence="4" type="primary">gdhB_2</name>
    <name evidence="4" type="ORF">ENKNEFLB_04423</name>
</gene>
<evidence type="ECO:0000313" key="5">
    <source>
        <dbReference type="Proteomes" id="UP000679307"/>
    </source>
</evidence>
<feature type="region of interest" description="Disordered" evidence="1">
    <location>
        <begin position="34"/>
        <end position="58"/>
    </location>
</feature>
<name>A0ABX8ENA3_9ACTN</name>
<protein>
    <submittedName>
        <fullName evidence="4">Quinoprotein glucose dehydrogenase B</fullName>
        <ecNumber evidence="4">1.1.5.2</ecNumber>
    </submittedName>
</protein>
<keyword evidence="4" id="KW-0560">Oxidoreductase</keyword>
<feature type="chain" id="PRO_5046523671" evidence="2">
    <location>
        <begin position="27"/>
        <end position="387"/>
    </location>
</feature>
<feature type="signal peptide" evidence="2">
    <location>
        <begin position="1"/>
        <end position="26"/>
    </location>
</feature>
<accession>A0ABX8ENA3</accession>
<feature type="region of interest" description="Disordered" evidence="1">
    <location>
        <begin position="366"/>
        <end position="387"/>
    </location>
</feature>
<feature type="compositionally biased region" description="Basic and acidic residues" evidence="1">
    <location>
        <begin position="371"/>
        <end position="387"/>
    </location>
</feature>
<dbReference type="EC" id="1.1.5.2" evidence="4"/>
<dbReference type="PANTHER" id="PTHR19328">
    <property type="entry name" value="HEDGEHOG-INTERACTING PROTEIN"/>
    <property type="match status" value="1"/>
</dbReference>
<keyword evidence="5" id="KW-1185">Reference proteome</keyword>
<reference evidence="4 5" key="1">
    <citation type="submission" date="2021-05" db="EMBL/GenBank/DDBJ databases">
        <title>Complete genome of Nocardioides aquaticus KCTC 9944T isolated from meromictic and hypersaline Ekho Lake, Antarctica.</title>
        <authorList>
            <person name="Hwang K."/>
            <person name="Kim K.M."/>
            <person name="Choe H."/>
        </authorList>
    </citation>
    <scope>NUCLEOTIDE SEQUENCE [LARGE SCALE GENOMIC DNA]</scope>
    <source>
        <strain evidence="4 5">KCTC 9944</strain>
    </source>
</reference>
<evidence type="ECO:0000313" key="4">
    <source>
        <dbReference type="EMBL" id="QVT82004.1"/>
    </source>
</evidence>
<dbReference type="EMBL" id="CP075371">
    <property type="protein sequence ID" value="QVT82004.1"/>
    <property type="molecule type" value="Genomic_DNA"/>
</dbReference>
<dbReference type="RefSeq" id="WP_214057283.1">
    <property type="nucleotide sequence ID" value="NZ_CP075371.1"/>
</dbReference>
<sequence length="387" mass="39644">MSLPRSRTTRRTGGAVAAVLALGLLAACGDDSITSGDDPDTGGRANAPSGAVATGTPEDVATDELAVDEVASGITSPWGVVELDDGDLLVAERDTAEILRVDRGTGEQTTVTTVPGVVTGSESGLLGLAMPPGQDRLLAYYTGEQDARVVSMDWDGDRLGEPEPVLTGIPTGAGYHQGGRLLVGPDELLYVGTGDNGDPASAQDPDSLSGKVLRVTLDGEPAPGNPGGTAVYSSGHRNVQGLALDDEGRLWEAEFGDAAWDEINLVEAGGNYGWPEVEGSGGEDVADEDYLDPAAVWRTGDASPSGLTVWDGSLWLASLRGAILWEVPLPAAAGEPVGQPVSHVAGEYGRLRTVLPAADGGLLLTTSNTDGRGDPAGDDDKVLALTR</sequence>
<organism evidence="4 5">
    <name type="scientific">Nocardioides aquaticus</name>
    <dbReference type="NCBI Taxonomy" id="160826"/>
    <lineage>
        <taxon>Bacteria</taxon>
        <taxon>Bacillati</taxon>
        <taxon>Actinomycetota</taxon>
        <taxon>Actinomycetes</taxon>
        <taxon>Propionibacteriales</taxon>
        <taxon>Nocardioidaceae</taxon>
        <taxon>Nocardioides</taxon>
    </lineage>
</organism>
<dbReference type="PROSITE" id="PS51257">
    <property type="entry name" value="PROKAR_LIPOPROTEIN"/>
    <property type="match status" value="1"/>
</dbReference>
<dbReference type="InterPro" id="IPR012938">
    <property type="entry name" value="Glc/Sorbosone_DH"/>
</dbReference>
<proteinExistence type="predicted"/>
<dbReference type="PANTHER" id="PTHR19328:SF13">
    <property type="entry name" value="HIPL1 PROTEIN"/>
    <property type="match status" value="1"/>
</dbReference>
<evidence type="ECO:0000259" key="3">
    <source>
        <dbReference type="Pfam" id="PF07995"/>
    </source>
</evidence>
<evidence type="ECO:0000256" key="2">
    <source>
        <dbReference type="SAM" id="SignalP"/>
    </source>
</evidence>
<dbReference type="Gene3D" id="2.120.10.30">
    <property type="entry name" value="TolB, C-terminal domain"/>
    <property type="match status" value="1"/>
</dbReference>
<dbReference type="Pfam" id="PF07995">
    <property type="entry name" value="GSDH"/>
    <property type="match status" value="1"/>
</dbReference>
<keyword evidence="2" id="KW-0732">Signal</keyword>
<dbReference type="Proteomes" id="UP000679307">
    <property type="component" value="Chromosome"/>
</dbReference>
<dbReference type="GO" id="GO:0008876">
    <property type="term" value="F:quinoprotein glucose dehydrogenase activity"/>
    <property type="evidence" value="ECO:0007669"/>
    <property type="project" value="UniProtKB-EC"/>
</dbReference>
<dbReference type="SUPFAM" id="SSF50952">
    <property type="entry name" value="Soluble quinoprotein glucose dehydrogenase"/>
    <property type="match status" value="1"/>
</dbReference>
<dbReference type="InterPro" id="IPR011041">
    <property type="entry name" value="Quinoprot_gluc/sorb_DH_b-prop"/>
</dbReference>
<evidence type="ECO:0000256" key="1">
    <source>
        <dbReference type="SAM" id="MobiDB-lite"/>
    </source>
</evidence>